<proteinExistence type="predicted"/>
<evidence type="ECO:0000256" key="3">
    <source>
        <dbReference type="ARBA" id="ARBA00023163"/>
    </source>
</evidence>
<evidence type="ECO:0000259" key="4">
    <source>
        <dbReference type="PROSITE" id="PS01124"/>
    </source>
</evidence>
<dbReference type="InterPro" id="IPR020449">
    <property type="entry name" value="Tscrpt_reg_AraC-type_HTH"/>
</dbReference>
<dbReference type="Gene3D" id="1.10.10.60">
    <property type="entry name" value="Homeodomain-like"/>
    <property type="match status" value="2"/>
</dbReference>
<dbReference type="InterPro" id="IPR009057">
    <property type="entry name" value="Homeodomain-like_sf"/>
</dbReference>
<dbReference type="Pfam" id="PF01965">
    <property type="entry name" value="DJ-1_PfpI"/>
    <property type="match status" value="1"/>
</dbReference>
<dbReference type="PANTHER" id="PTHR43130">
    <property type="entry name" value="ARAC-FAMILY TRANSCRIPTIONAL REGULATOR"/>
    <property type="match status" value="1"/>
</dbReference>
<evidence type="ECO:0000313" key="5">
    <source>
        <dbReference type="EMBL" id="MBO9154512.1"/>
    </source>
</evidence>
<dbReference type="InterPro" id="IPR018060">
    <property type="entry name" value="HTH_AraC"/>
</dbReference>
<dbReference type="CDD" id="cd03138">
    <property type="entry name" value="GATase1_AraC_2"/>
    <property type="match status" value="1"/>
</dbReference>
<dbReference type="InterPro" id="IPR052158">
    <property type="entry name" value="INH-QAR"/>
</dbReference>
<dbReference type="SUPFAM" id="SSF52317">
    <property type="entry name" value="Class I glutamine amidotransferase-like"/>
    <property type="match status" value="1"/>
</dbReference>
<dbReference type="InterPro" id="IPR002818">
    <property type="entry name" value="DJ-1/PfpI"/>
</dbReference>
<dbReference type="EMBL" id="JAGHKP010000004">
    <property type="protein sequence ID" value="MBO9154512.1"/>
    <property type="molecule type" value="Genomic_DNA"/>
</dbReference>
<dbReference type="Gene3D" id="3.40.50.880">
    <property type="match status" value="1"/>
</dbReference>
<dbReference type="SUPFAM" id="SSF46689">
    <property type="entry name" value="Homeodomain-like"/>
    <property type="match status" value="2"/>
</dbReference>
<keyword evidence="1" id="KW-0805">Transcription regulation</keyword>
<reference evidence="6" key="1">
    <citation type="submission" date="2021-03" db="EMBL/GenBank/DDBJ databases">
        <title>Assistant Professor.</title>
        <authorList>
            <person name="Huq M.A."/>
        </authorList>
    </citation>
    <scope>NUCLEOTIDE SEQUENCE [LARGE SCALE GENOMIC DNA]</scope>
    <source>
        <strain evidence="6">MAH-28</strain>
    </source>
</reference>
<accession>A0ABS3YIJ3</accession>
<keyword evidence="3" id="KW-0804">Transcription</keyword>
<dbReference type="Proteomes" id="UP000679126">
    <property type="component" value="Unassembled WGS sequence"/>
</dbReference>
<evidence type="ECO:0000256" key="2">
    <source>
        <dbReference type="ARBA" id="ARBA00023125"/>
    </source>
</evidence>
<sequence>MKHVTILVPHGAVMGSIELPRQVFAEVNAYLETLGKPPLFRIQMAGLTAQVPVNGGRYLVNTDVLLKDIQHTDLIIIPALEAEMDKHLADNSELAIWMVKQYRNGAELASLCVGAFLLASTGLLAGRRVTTHWRATNVFKKMFPEIELVEDRIITDERGIYSSGGGLSFVNLLLYLVEKFGGRDLIIFCSKFFQIDIDRRTQSPFMIFNGQKDHEDEPVRRAQEFIEQNVHQRITVDQLAGMLALGKRNLERRFKKATSNTVGEYTQRVKIEAAKISLVSSRHNVNEVMYSVGYTSTKAFRTTFKRITGLSPAQYRAKYNWDQLAEQIREKS</sequence>
<name>A0ABS3YIJ3_9BACT</name>
<dbReference type="SMART" id="SM00342">
    <property type="entry name" value="HTH_ARAC"/>
    <property type="match status" value="1"/>
</dbReference>
<dbReference type="InterPro" id="IPR029062">
    <property type="entry name" value="Class_I_gatase-like"/>
</dbReference>
<dbReference type="RefSeq" id="WP_209147630.1">
    <property type="nucleotide sequence ID" value="NZ_JAGHKP010000004.1"/>
</dbReference>
<feature type="domain" description="HTH araC/xylS-type" evidence="4">
    <location>
        <begin position="220"/>
        <end position="318"/>
    </location>
</feature>
<comment type="caution">
    <text evidence="5">The sequence shown here is derived from an EMBL/GenBank/DDBJ whole genome shotgun (WGS) entry which is preliminary data.</text>
</comment>
<organism evidence="5 6">
    <name type="scientific">Chitinophaga chungangae</name>
    <dbReference type="NCBI Taxonomy" id="2821488"/>
    <lineage>
        <taxon>Bacteria</taxon>
        <taxon>Pseudomonadati</taxon>
        <taxon>Bacteroidota</taxon>
        <taxon>Chitinophagia</taxon>
        <taxon>Chitinophagales</taxon>
        <taxon>Chitinophagaceae</taxon>
        <taxon>Chitinophaga</taxon>
    </lineage>
</organism>
<dbReference type="Pfam" id="PF12833">
    <property type="entry name" value="HTH_18"/>
    <property type="match status" value="1"/>
</dbReference>
<evidence type="ECO:0000256" key="1">
    <source>
        <dbReference type="ARBA" id="ARBA00023015"/>
    </source>
</evidence>
<evidence type="ECO:0000313" key="6">
    <source>
        <dbReference type="Proteomes" id="UP000679126"/>
    </source>
</evidence>
<keyword evidence="6" id="KW-1185">Reference proteome</keyword>
<dbReference type="PRINTS" id="PR00032">
    <property type="entry name" value="HTHARAC"/>
</dbReference>
<gene>
    <name evidence="5" type="ORF">J7I43_19970</name>
</gene>
<protein>
    <submittedName>
        <fullName evidence="5">Helix-turn-helix domain-containing protein</fullName>
    </submittedName>
</protein>
<dbReference type="PROSITE" id="PS01124">
    <property type="entry name" value="HTH_ARAC_FAMILY_2"/>
    <property type="match status" value="1"/>
</dbReference>
<dbReference type="PANTHER" id="PTHR43130:SF11">
    <property type="entry name" value="TRANSCRIPTIONAL REGULATORY PROTEIN"/>
    <property type="match status" value="1"/>
</dbReference>
<keyword evidence="2" id="KW-0238">DNA-binding</keyword>